<sequence length="129" mass="15576">MKNNHLKLAQEWITKAQNDLRTAEILYEEKGPPDTLCFHCHQSVEKYLKAYLVFRNIHFEKIHYSWNLAKLCAKENKEFLNFEEELKTLDAYYIESRYPPETRTYSRQECKKVLDLAEKLTQFIVNEIR</sequence>
<dbReference type="SUPFAM" id="SSF81593">
    <property type="entry name" value="Nucleotidyltransferase substrate binding subunit/domain"/>
    <property type="match status" value="1"/>
</dbReference>
<gene>
    <name evidence="2" type="ORF">COT33_02775</name>
</gene>
<dbReference type="Pfam" id="PF05168">
    <property type="entry name" value="HEPN"/>
    <property type="match status" value="1"/>
</dbReference>
<dbReference type="AlphaFoldDB" id="A0A2H0YM10"/>
<dbReference type="InterPro" id="IPR007842">
    <property type="entry name" value="HEPN_dom"/>
</dbReference>
<accession>A0A2H0YM10</accession>
<dbReference type="Gene3D" id="1.20.120.330">
    <property type="entry name" value="Nucleotidyltransferases domain 2"/>
    <property type="match status" value="1"/>
</dbReference>
<organism evidence="2 3">
    <name type="scientific">Candidatus Nealsonbacteria bacterium CG08_land_8_20_14_0_20_38_20</name>
    <dbReference type="NCBI Taxonomy" id="1974705"/>
    <lineage>
        <taxon>Bacteria</taxon>
        <taxon>Candidatus Nealsoniibacteriota</taxon>
    </lineage>
</organism>
<comment type="caution">
    <text evidence="2">The sequence shown here is derived from an EMBL/GenBank/DDBJ whole genome shotgun (WGS) entry which is preliminary data.</text>
</comment>
<evidence type="ECO:0000313" key="3">
    <source>
        <dbReference type="Proteomes" id="UP000230088"/>
    </source>
</evidence>
<dbReference type="Proteomes" id="UP000230088">
    <property type="component" value="Unassembled WGS sequence"/>
</dbReference>
<protein>
    <recommendedName>
        <fullName evidence="1">HEPN domain-containing protein</fullName>
    </recommendedName>
</protein>
<feature type="domain" description="HEPN" evidence="1">
    <location>
        <begin position="14"/>
        <end position="120"/>
    </location>
</feature>
<reference evidence="3" key="1">
    <citation type="submission" date="2017-09" db="EMBL/GenBank/DDBJ databases">
        <title>Depth-based differentiation of microbial function through sediment-hosted aquifers and enrichment of novel symbionts in the deep terrestrial subsurface.</title>
        <authorList>
            <person name="Probst A.J."/>
            <person name="Ladd B."/>
            <person name="Jarett J.K."/>
            <person name="Geller-Mcgrath D.E."/>
            <person name="Sieber C.M.K."/>
            <person name="Emerson J.B."/>
            <person name="Anantharaman K."/>
            <person name="Thomas B.C."/>
            <person name="Malmstrom R."/>
            <person name="Stieglmeier M."/>
            <person name="Klingl A."/>
            <person name="Woyke T."/>
            <person name="Ryan C.M."/>
            <person name="Banfield J.F."/>
        </authorList>
    </citation>
    <scope>NUCLEOTIDE SEQUENCE [LARGE SCALE GENOMIC DNA]</scope>
</reference>
<dbReference type="PROSITE" id="PS50910">
    <property type="entry name" value="HEPN"/>
    <property type="match status" value="1"/>
</dbReference>
<evidence type="ECO:0000259" key="1">
    <source>
        <dbReference type="PROSITE" id="PS50910"/>
    </source>
</evidence>
<name>A0A2H0YM10_9BACT</name>
<dbReference type="SMART" id="SM00748">
    <property type="entry name" value="HEPN"/>
    <property type="match status" value="1"/>
</dbReference>
<proteinExistence type="predicted"/>
<dbReference type="EMBL" id="PEYD01000052">
    <property type="protein sequence ID" value="PIS39279.1"/>
    <property type="molecule type" value="Genomic_DNA"/>
</dbReference>
<evidence type="ECO:0000313" key="2">
    <source>
        <dbReference type="EMBL" id="PIS39279.1"/>
    </source>
</evidence>